<dbReference type="InterPro" id="IPR033315">
    <property type="entry name" value="Fan1-like"/>
</dbReference>
<evidence type="ECO:0000256" key="5">
    <source>
        <dbReference type="ARBA" id="ARBA00012029"/>
    </source>
</evidence>
<evidence type="ECO:0000256" key="9">
    <source>
        <dbReference type="ARBA" id="ARBA00022842"/>
    </source>
</evidence>
<keyword evidence="6" id="KW-0540">Nuclease</keyword>
<keyword evidence="10" id="KW-0464">Manganese</keyword>
<reference evidence="12 13" key="1">
    <citation type="journal article" date="2011" name="Front. Microbiol.">
        <title>Genomic signatures of strain selection and enhancement in Bacillus atrophaeus var. globigii, a historical biowarfare simulant.</title>
        <authorList>
            <person name="Gibbons H.S."/>
            <person name="Broomall S.M."/>
            <person name="McNew L.A."/>
            <person name="Daligault H."/>
            <person name="Chapman C."/>
            <person name="Bruce D."/>
            <person name="Karavis M."/>
            <person name="Krepps M."/>
            <person name="McGregor P.A."/>
            <person name="Hong C."/>
            <person name="Park K.H."/>
            <person name="Akmal A."/>
            <person name="Feldman A."/>
            <person name="Lin J.S."/>
            <person name="Chang W.E."/>
            <person name="Higgs B.W."/>
            <person name="Demirev P."/>
            <person name="Lindquist J."/>
            <person name="Liem A."/>
            <person name="Fochler E."/>
            <person name="Read T.D."/>
            <person name="Tapia R."/>
            <person name="Johnson S."/>
            <person name="Bishop-Lilly K.A."/>
            <person name="Detter C."/>
            <person name="Han C."/>
            <person name="Sozhamannan S."/>
            <person name="Rosenzweig C.N."/>
            <person name="Skowronski E.W."/>
        </authorList>
    </citation>
    <scope>NUCLEOTIDE SEQUENCE [LARGE SCALE GENOMIC DNA]</scope>
    <source>
        <strain evidence="12 13">CL-SP19</strain>
    </source>
</reference>
<evidence type="ECO:0000256" key="6">
    <source>
        <dbReference type="ARBA" id="ARBA00022722"/>
    </source>
</evidence>
<dbReference type="InterPro" id="IPR014883">
    <property type="entry name" value="VRR_NUC"/>
</dbReference>
<dbReference type="PANTHER" id="PTHR15749">
    <property type="entry name" value="FANCONI-ASSOCIATED NUCLEASE 1"/>
    <property type="match status" value="1"/>
</dbReference>
<dbReference type="PANTHER" id="PTHR15749:SF4">
    <property type="entry name" value="FANCONI-ASSOCIATED NUCLEASE 1"/>
    <property type="match status" value="1"/>
</dbReference>
<keyword evidence="9" id="KW-0460">Magnesium</keyword>
<dbReference type="InterPro" id="IPR011856">
    <property type="entry name" value="tRNA_endonuc-like_dom_sf"/>
</dbReference>
<dbReference type="Pfam" id="PF08774">
    <property type="entry name" value="VRR_NUC"/>
    <property type="match status" value="1"/>
</dbReference>
<protein>
    <recommendedName>
        <fullName evidence="5">phosphodiesterase I</fullName>
        <ecNumber evidence="5">3.1.4.1</ecNumber>
    </recommendedName>
</protein>
<dbReference type="RefSeq" id="WP_126784921.1">
    <property type="nucleotide sequence ID" value="NZ_PIQF01000002.1"/>
</dbReference>
<proteinExistence type="inferred from homology"/>
<keyword evidence="8" id="KW-0378">Hydrolase</keyword>
<accession>A0A432ZE80</accession>
<comment type="cofactor">
    <cofactor evidence="2">
        <name>Mn(2+)</name>
        <dbReference type="ChEBI" id="CHEBI:29035"/>
    </cofactor>
</comment>
<evidence type="ECO:0000256" key="4">
    <source>
        <dbReference type="ARBA" id="ARBA00005533"/>
    </source>
</evidence>
<gene>
    <name evidence="12" type="ORF">CWI81_08820</name>
</gene>
<evidence type="ECO:0000256" key="7">
    <source>
        <dbReference type="ARBA" id="ARBA00022723"/>
    </source>
</evidence>
<dbReference type="SMART" id="SM00990">
    <property type="entry name" value="VRR_NUC"/>
    <property type="match status" value="1"/>
</dbReference>
<evidence type="ECO:0000313" key="12">
    <source>
        <dbReference type="EMBL" id="RUO76200.1"/>
    </source>
</evidence>
<keyword evidence="7" id="KW-0479">Metal-binding</keyword>
<dbReference type="OrthoDB" id="9803913at2"/>
<name>A0A432ZE80_9GAMM</name>
<dbReference type="AlphaFoldDB" id="A0A432ZE80"/>
<comment type="caution">
    <text evidence="12">The sequence shown here is derived from an EMBL/GenBank/DDBJ whole genome shotgun (WGS) entry which is preliminary data.</text>
</comment>
<dbReference type="InterPro" id="IPR049125">
    <property type="entry name" value="FAN1-like_WH"/>
</dbReference>
<comment type="similarity">
    <text evidence="4">Belongs to the FAN1 family.</text>
</comment>
<evidence type="ECO:0000259" key="11">
    <source>
        <dbReference type="SMART" id="SM00990"/>
    </source>
</evidence>
<evidence type="ECO:0000256" key="1">
    <source>
        <dbReference type="ARBA" id="ARBA00000983"/>
    </source>
</evidence>
<dbReference type="GO" id="GO:0017108">
    <property type="term" value="F:5'-flap endonuclease activity"/>
    <property type="evidence" value="ECO:0007669"/>
    <property type="project" value="TreeGrafter"/>
</dbReference>
<feature type="domain" description="VRR-NUC" evidence="11">
    <location>
        <begin position="424"/>
        <end position="538"/>
    </location>
</feature>
<dbReference type="Pfam" id="PF21315">
    <property type="entry name" value="FAN1_HTH"/>
    <property type="match status" value="1"/>
</dbReference>
<dbReference type="EMBL" id="PIQF01000002">
    <property type="protein sequence ID" value="RUO76200.1"/>
    <property type="molecule type" value="Genomic_DNA"/>
</dbReference>
<keyword evidence="13" id="KW-1185">Reference proteome</keyword>
<dbReference type="GO" id="GO:0004528">
    <property type="term" value="F:phosphodiesterase I activity"/>
    <property type="evidence" value="ECO:0007669"/>
    <property type="project" value="UniProtKB-EC"/>
</dbReference>
<evidence type="ECO:0000313" key="13">
    <source>
        <dbReference type="Proteomes" id="UP000287908"/>
    </source>
</evidence>
<comment type="catalytic activity">
    <reaction evidence="1">
        <text>Hydrolytically removes 5'-nucleotides successively from the 3'-hydroxy termini of 3'-hydroxy-terminated oligonucleotides.</text>
        <dbReference type="EC" id="3.1.4.1"/>
    </reaction>
</comment>
<evidence type="ECO:0000256" key="3">
    <source>
        <dbReference type="ARBA" id="ARBA00001946"/>
    </source>
</evidence>
<sequence length="545" mass="63422">MYWKAADVDDPVYYWKNFKLVQQWVTTYHDNLISPSLAVALQDYGQLSGNAQKLWLRLYSRKGHYFRSDKLSYPEIDIAAAVEELEDQHWLTFADSASQAEWLDKLVKSELLELAKALQISVRSTAAKRTLVDLIMTHNVEPPVAILQLEKKELFSQLALLFFGNSRQQLSEFVVTALGHRSYENYKIRPQGVFRNLDDFQLVLKLEQWQKEYKELESPEFRVEFARQLRLKNFSANIPTHHVGKFSRFLNKIGRDAERAANNDVAMEVYALSRRSPSRERQVRLLKKQGELAQARHLLEQMQAYPWDEPELATAKKLLARWFNTDAQSDFEMLPKSQKSLSFAPRQVEQAVLNEYRKSGWVGEHCENLIPQILFGLCFWDIIFADIDGAFVHPFQHGPRDLTSQEFYQNRKNLIDQQIHRIRTAPEQVLDKIKQTVIEKEGLNNPFIPWKLKLTDCAIRWFSYLPGEVWAQIFERIAFDIKNNRSGFPDLWLQKDNGERLLLVEVKGPGDTIRANQSRWLAYLQSLGVPIKLVTVQQAADEPAE</sequence>
<evidence type="ECO:0000256" key="10">
    <source>
        <dbReference type="ARBA" id="ARBA00023211"/>
    </source>
</evidence>
<dbReference type="GO" id="GO:0008409">
    <property type="term" value="F:5'-3' exonuclease activity"/>
    <property type="evidence" value="ECO:0007669"/>
    <property type="project" value="TreeGrafter"/>
</dbReference>
<organism evidence="12 13">
    <name type="scientific">Idiomarina seosinensis</name>
    <dbReference type="NCBI Taxonomy" id="281739"/>
    <lineage>
        <taxon>Bacteria</taxon>
        <taxon>Pseudomonadati</taxon>
        <taxon>Pseudomonadota</taxon>
        <taxon>Gammaproteobacteria</taxon>
        <taxon>Alteromonadales</taxon>
        <taxon>Idiomarinaceae</taxon>
        <taxon>Idiomarina</taxon>
    </lineage>
</organism>
<evidence type="ECO:0000256" key="2">
    <source>
        <dbReference type="ARBA" id="ARBA00001936"/>
    </source>
</evidence>
<dbReference type="Gene3D" id="3.40.1350.10">
    <property type="match status" value="1"/>
</dbReference>
<dbReference type="EC" id="3.1.4.1" evidence="5"/>
<dbReference type="GO" id="GO:0046872">
    <property type="term" value="F:metal ion binding"/>
    <property type="evidence" value="ECO:0007669"/>
    <property type="project" value="UniProtKB-KW"/>
</dbReference>
<evidence type="ECO:0000256" key="8">
    <source>
        <dbReference type="ARBA" id="ARBA00022801"/>
    </source>
</evidence>
<dbReference type="GO" id="GO:0070336">
    <property type="term" value="F:flap-structured DNA binding"/>
    <property type="evidence" value="ECO:0007669"/>
    <property type="project" value="TreeGrafter"/>
</dbReference>
<comment type="cofactor">
    <cofactor evidence="3">
        <name>Mg(2+)</name>
        <dbReference type="ChEBI" id="CHEBI:18420"/>
    </cofactor>
</comment>
<dbReference type="GO" id="GO:0036297">
    <property type="term" value="P:interstrand cross-link repair"/>
    <property type="evidence" value="ECO:0007669"/>
    <property type="project" value="InterPro"/>
</dbReference>
<dbReference type="Proteomes" id="UP000287908">
    <property type="component" value="Unassembled WGS sequence"/>
</dbReference>